<protein>
    <submittedName>
        <fullName evidence="9">Ferrichrome ABC transporter</fullName>
    </submittedName>
</protein>
<feature type="transmembrane region" description="Helical" evidence="8">
    <location>
        <begin position="146"/>
        <end position="168"/>
    </location>
</feature>
<evidence type="ECO:0000256" key="4">
    <source>
        <dbReference type="ARBA" id="ARBA00022475"/>
    </source>
</evidence>
<feature type="transmembrane region" description="Helical" evidence="8">
    <location>
        <begin position="234"/>
        <end position="263"/>
    </location>
</feature>
<dbReference type="PANTHER" id="PTHR30472">
    <property type="entry name" value="FERRIC ENTEROBACTIN TRANSPORT SYSTEM PERMEASE PROTEIN"/>
    <property type="match status" value="1"/>
</dbReference>
<dbReference type="SUPFAM" id="SSF81345">
    <property type="entry name" value="ABC transporter involved in vitamin B12 uptake, BtuC"/>
    <property type="match status" value="1"/>
</dbReference>
<evidence type="ECO:0000256" key="1">
    <source>
        <dbReference type="ARBA" id="ARBA00004651"/>
    </source>
</evidence>
<proteinExistence type="inferred from homology"/>
<dbReference type="FunFam" id="1.10.3470.10:FF:000001">
    <property type="entry name" value="Vitamin B12 ABC transporter permease BtuC"/>
    <property type="match status" value="1"/>
</dbReference>
<feature type="transmembrane region" description="Helical" evidence="8">
    <location>
        <begin position="302"/>
        <end position="322"/>
    </location>
</feature>
<keyword evidence="4" id="KW-1003">Cell membrane</keyword>
<feature type="transmembrane region" description="Helical" evidence="8">
    <location>
        <begin position="115"/>
        <end position="134"/>
    </location>
</feature>
<gene>
    <name evidence="9" type="ORF">GCM10007380_31090</name>
</gene>
<dbReference type="InterPro" id="IPR037294">
    <property type="entry name" value="ABC_BtuC-like"/>
</dbReference>
<evidence type="ECO:0000256" key="7">
    <source>
        <dbReference type="ARBA" id="ARBA00023136"/>
    </source>
</evidence>
<feature type="transmembrane region" description="Helical" evidence="8">
    <location>
        <begin position="7"/>
        <end position="25"/>
    </location>
</feature>
<feature type="transmembrane region" description="Helical" evidence="8">
    <location>
        <begin position="275"/>
        <end position="295"/>
    </location>
</feature>
<feature type="transmembrane region" description="Helical" evidence="8">
    <location>
        <begin position="88"/>
        <end position="109"/>
    </location>
</feature>
<reference evidence="10" key="1">
    <citation type="journal article" date="2019" name="Int. J. Syst. Evol. Microbiol.">
        <title>The Global Catalogue of Microorganisms (GCM) 10K type strain sequencing project: providing services to taxonomists for standard genome sequencing and annotation.</title>
        <authorList>
            <consortium name="The Broad Institute Genomics Platform"/>
            <consortium name="The Broad Institute Genome Sequencing Center for Infectious Disease"/>
            <person name="Wu L."/>
            <person name="Ma J."/>
        </authorList>
    </citation>
    <scope>NUCLEOTIDE SEQUENCE [LARGE SCALE GENOMIC DNA]</scope>
    <source>
        <strain evidence="10">CGMCC 1.14993</strain>
    </source>
</reference>
<dbReference type="GO" id="GO:0005886">
    <property type="term" value="C:plasma membrane"/>
    <property type="evidence" value="ECO:0007669"/>
    <property type="project" value="UniProtKB-SubCell"/>
</dbReference>
<comment type="similarity">
    <text evidence="2">Belongs to the binding-protein-dependent transport system permease family. FecCD subfamily.</text>
</comment>
<organism evidence="9 10">
    <name type="scientific">Gottfriedia solisilvae</name>
    <dbReference type="NCBI Taxonomy" id="1516104"/>
    <lineage>
        <taxon>Bacteria</taxon>
        <taxon>Bacillati</taxon>
        <taxon>Bacillota</taxon>
        <taxon>Bacilli</taxon>
        <taxon>Bacillales</taxon>
        <taxon>Bacillaceae</taxon>
        <taxon>Gottfriedia</taxon>
    </lineage>
</organism>
<evidence type="ECO:0000256" key="6">
    <source>
        <dbReference type="ARBA" id="ARBA00022989"/>
    </source>
</evidence>
<evidence type="ECO:0000256" key="5">
    <source>
        <dbReference type="ARBA" id="ARBA00022692"/>
    </source>
</evidence>
<dbReference type="GO" id="GO:0022857">
    <property type="term" value="F:transmembrane transporter activity"/>
    <property type="evidence" value="ECO:0007669"/>
    <property type="project" value="InterPro"/>
</dbReference>
<dbReference type="Proteomes" id="UP000626244">
    <property type="component" value="Unassembled WGS sequence"/>
</dbReference>
<feature type="transmembrane region" description="Helical" evidence="8">
    <location>
        <begin position="62"/>
        <end position="81"/>
    </location>
</feature>
<evidence type="ECO:0000256" key="2">
    <source>
        <dbReference type="ARBA" id="ARBA00007935"/>
    </source>
</evidence>
<dbReference type="PANTHER" id="PTHR30472:SF24">
    <property type="entry name" value="FERRIC ENTEROBACTIN TRANSPORT SYSTEM PERMEASE PROTEIN FEPG"/>
    <property type="match status" value="1"/>
</dbReference>
<keyword evidence="7 8" id="KW-0472">Membrane</keyword>
<keyword evidence="5 8" id="KW-0812">Transmembrane</keyword>
<accession>A0A8J3AKD2</accession>
<dbReference type="Gene3D" id="1.10.3470.10">
    <property type="entry name" value="ABC transporter involved in vitamin B12 uptake, BtuC"/>
    <property type="match status" value="1"/>
</dbReference>
<dbReference type="InterPro" id="IPR000522">
    <property type="entry name" value="ABC_transptr_permease_BtuC"/>
</dbReference>
<dbReference type="Pfam" id="PF01032">
    <property type="entry name" value="FecCD"/>
    <property type="match status" value="1"/>
</dbReference>
<evidence type="ECO:0000313" key="10">
    <source>
        <dbReference type="Proteomes" id="UP000626244"/>
    </source>
</evidence>
<sequence>MQNKKPAILLIMFLLATILLIPLSVEFGDIKIPFMKSFQALIHPNDSVESIIIWEYRLPRTLIGVFVGMNLAIAGTLLQAVTQNPLAAPNIIGITAGASFIAVLSMFFIPSLPIAYLPLAAFVGSAIAGVLVYLVAWKNGISKERFALAGIAIDALFQAATTGMIVFASKKIEASIVWLAGSFWGRGWEHVMMILPWSIIGIIITIMMSARINAIQLGDDIATSLGVSVQRSRIFLLIITVVLAGSAVAVSGPIGFIGLVIPHLSRLLVGNDHRWVLPISALLGAILAIVSDLIGRTILAPIEIPVGVVTALIGAPYFLYLLKKSRL</sequence>
<comment type="caution">
    <text evidence="9">The sequence shown here is derived from an EMBL/GenBank/DDBJ whole genome shotgun (WGS) entry which is preliminary data.</text>
</comment>
<keyword evidence="3" id="KW-0813">Transport</keyword>
<dbReference type="RefSeq" id="WP_235821494.1">
    <property type="nucleotide sequence ID" value="NZ_BMHB01000002.1"/>
</dbReference>
<dbReference type="EMBL" id="BMHB01000002">
    <property type="protein sequence ID" value="GGI16063.1"/>
    <property type="molecule type" value="Genomic_DNA"/>
</dbReference>
<evidence type="ECO:0000256" key="8">
    <source>
        <dbReference type="SAM" id="Phobius"/>
    </source>
</evidence>
<dbReference type="AlphaFoldDB" id="A0A8J3AKD2"/>
<evidence type="ECO:0000256" key="3">
    <source>
        <dbReference type="ARBA" id="ARBA00022448"/>
    </source>
</evidence>
<dbReference type="CDD" id="cd06550">
    <property type="entry name" value="TM_ABC_iron-siderophores_like"/>
    <property type="match status" value="1"/>
</dbReference>
<keyword evidence="10" id="KW-1185">Reference proteome</keyword>
<evidence type="ECO:0000313" key="9">
    <source>
        <dbReference type="EMBL" id="GGI16063.1"/>
    </source>
</evidence>
<dbReference type="GO" id="GO:0033214">
    <property type="term" value="P:siderophore-iron import into cell"/>
    <property type="evidence" value="ECO:0007669"/>
    <property type="project" value="TreeGrafter"/>
</dbReference>
<comment type="subcellular location">
    <subcellularLocation>
        <location evidence="1">Cell membrane</location>
        <topology evidence="1">Multi-pass membrane protein</topology>
    </subcellularLocation>
</comment>
<feature type="transmembrane region" description="Helical" evidence="8">
    <location>
        <begin position="188"/>
        <end position="208"/>
    </location>
</feature>
<keyword evidence="6 8" id="KW-1133">Transmembrane helix</keyword>
<name>A0A8J3AKD2_9BACI</name>